<keyword evidence="1" id="KW-1133">Transmembrane helix</keyword>
<evidence type="ECO:0000313" key="3">
    <source>
        <dbReference type="Proteomes" id="UP000297693"/>
    </source>
</evidence>
<evidence type="ECO:0000313" key="2">
    <source>
        <dbReference type="EMBL" id="TGL55862.1"/>
    </source>
</evidence>
<dbReference type="RefSeq" id="WP_135625501.1">
    <property type="nucleotide sequence ID" value="NZ_RQGD01000047.1"/>
</dbReference>
<keyword evidence="1" id="KW-0812">Transmembrane</keyword>
<keyword evidence="3" id="KW-1185">Reference proteome</keyword>
<keyword evidence="1" id="KW-0472">Membrane</keyword>
<feature type="transmembrane region" description="Helical" evidence="1">
    <location>
        <begin position="120"/>
        <end position="138"/>
    </location>
</feature>
<dbReference type="Pfam" id="PF13160">
    <property type="entry name" value="DUF3995"/>
    <property type="match status" value="1"/>
</dbReference>
<protein>
    <submittedName>
        <fullName evidence="2">DUF3995 domain-containing protein</fullName>
    </submittedName>
</protein>
<dbReference type="AlphaFoldDB" id="A0A4R9JT08"/>
<organism evidence="2 3">
    <name type="scientific">Leptospira ognonensis</name>
    <dbReference type="NCBI Taxonomy" id="2484945"/>
    <lineage>
        <taxon>Bacteria</taxon>
        <taxon>Pseudomonadati</taxon>
        <taxon>Spirochaetota</taxon>
        <taxon>Spirochaetia</taxon>
        <taxon>Leptospirales</taxon>
        <taxon>Leptospiraceae</taxon>
        <taxon>Leptospira</taxon>
    </lineage>
</organism>
<accession>A0A4R9JT08</accession>
<reference evidence="2" key="1">
    <citation type="journal article" date="2019" name="PLoS Negl. Trop. Dis.">
        <title>Revisiting the worldwide diversity of Leptospira species in the environment.</title>
        <authorList>
            <person name="Vincent A.T."/>
            <person name="Schiettekatte O."/>
            <person name="Bourhy P."/>
            <person name="Veyrier F.J."/>
            <person name="Picardeau M."/>
        </authorList>
    </citation>
    <scope>NUCLEOTIDE SEQUENCE [LARGE SCALE GENOMIC DNA]</scope>
    <source>
        <strain evidence="2">201702476</strain>
    </source>
</reference>
<feature type="transmembrane region" description="Helical" evidence="1">
    <location>
        <begin position="46"/>
        <end position="69"/>
    </location>
</feature>
<gene>
    <name evidence="2" type="ORF">EHQ58_18210</name>
</gene>
<evidence type="ECO:0000256" key="1">
    <source>
        <dbReference type="SAM" id="Phobius"/>
    </source>
</evidence>
<feature type="transmembrane region" description="Helical" evidence="1">
    <location>
        <begin position="81"/>
        <end position="100"/>
    </location>
</feature>
<dbReference type="OrthoDB" id="344976at2"/>
<sequence>MILILSFLLSLLSVLHIYWAIGGLWPGKTKQDLIDKVFGRGETFPSMFACLVVAFGLFLAALTPILWLNKEAFHFNHLMNLFLNVFCYVLAFIFILRGVLGYLPFITKFWNPVFVSYTKRIYNPLCILIGCGFLVLIFA</sequence>
<dbReference type="InterPro" id="IPR025058">
    <property type="entry name" value="DUF3995"/>
</dbReference>
<proteinExistence type="predicted"/>
<name>A0A4R9JT08_9LEPT</name>
<dbReference type="EMBL" id="RQGD01000047">
    <property type="protein sequence ID" value="TGL55862.1"/>
    <property type="molecule type" value="Genomic_DNA"/>
</dbReference>
<dbReference type="Proteomes" id="UP000297693">
    <property type="component" value="Unassembled WGS sequence"/>
</dbReference>
<comment type="caution">
    <text evidence="2">The sequence shown here is derived from an EMBL/GenBank/DDBJ whole genome shotgun (WGS) entry which is preliminary data.</text>
</comment>